<organism evidence="2 3">
    <name type="scientific">Paenibacillus antri</name>
    <dbReference type="NCBI Taxonomy" id="2582848"/>
    <lineage>
        <taxon>Bacteria</taxon>
        <taxon>Bacillati</taxon>
        <taxon>Bacillota</taxon>
        <taxon>Bacilli</taxon>
        <taxon>Bacillales</taxon>
        <taxon>Paenibacillaceae</taxon>
        <taxon>Paenibacillus</taxon>
    </lineage>
</organism>
<evidence type="ECO:0000313" key="2">
    <source>
        <dbReference type="EMBL" id="TLS50525.1"/>
    </source>
</evidence>
<feature type="domain" description="DinB-like" evidence="1">
    <location>
        <begin position="24"/>
        <end position="146"/>
    </location>
</feature>
<gene>
    <name evidence="2" type="ORF">FE782_19360</name>
</gene>
<reference evidence="2 3" key="1">
    <citation type="submission" date="2019-05" db="EMBL/GenBank/DDBJ databases">
        <authorList>
            <person name="Narsing Rao M.P."/>
            <person name="Li W.J."/>
        </authorList>
    </citation>
    <scope>NUCLEOTIDE SEQUENCE [LARGE SCALE GENOMIC DNA]</scope>
    <source>
        <strain evidence="2 3">SYSU_K30003</strain>
    </source>
</reference>
<accession>A0A5R9GGI8</accession>
<proteinExistence type="predicted"/>
<name>A0A5R9GGI8_9BACL</name>
<keyword evidence="3" id="KW-1185">Reference proteome</keyword>
<evidence type="ECO:0000259" key="1">
    <source>
        <dbReference type="Pfam" id="PF12867"/>
    </source>
</evidence>
<dbReference type="Pfam" id="PF12867">
    <property type="entry name" value="DinB_2"/>
    <property type="match status" value="1"/>
</dbReference>
<dbReference type="InterPro" id="IPR034660">
    <property type="entry name" value="DinB/YfiT-like"/>
</dbReference>
<evidence type="ECO:0000313" key="3">
    <source>
        <dbReference type="Proteomes" id="UP000309676"/>
    </source>
</evidence>
<comment type="caution">
    <text evidence="2">The sequence shown here is derived from an EMBL/GenBank/DDBJ whole genome shotgun (WGS) entry which is preliminary data.</text>
</comment>
<dbReference type="AlphaFoldDB" id="A0A5R9GGI8"/>
<protein>
    <submittedName>
        <fullName evidence="2">DinB family protein</fullName>
    </submittedName>
</protein>
<dbReference type="SUPFAM" id="SSF109854">
    <property type="entry name" value="DinB/YfiT-like putative metalloenzymes"/>
    <property type="match status" value="1"/>
</dbReference>
<dbReference type="Proteomes" id="UP000309676">
    <property type="component" value="Unassembled WGS sequence"/>
</dbReference>
<dbReference type="EMBL" id="VCIW01000014">
    <property type="protein sequence ID" value="TLS50525.1"/>
    <property type="molecule type" value="Genomic_DNA"/>
</dbReference>
<dbReference type="InterPro" id="IPR024775">
    <property type="entry name" value="DinB-like"/>
</dbReference>
<dbReference type="Gene3D" id="1.20.120.450">
    <property type="entry name" value="dinb family like domain"/>
    <property type="match status" value="1"/>
</dbReference>
<sequence>MSFSPCHSIARQMDMVFVGNHWHASLRDLLMAVPPEEAIARPSQGGHTIYELLHHLMYSAEEVTHRLRGRAGQWDEARSWVENPVSLSDEEWSRTIQKYEDTRQTFRDAAVQLGDEALLECPPERQSKYEIVQQLIHHEAFHAGQIAYLRRLHGKEALL</sequence>